<keyword evidence="3" id="KW-1185">Reference proteome</keyword>
<reference evidence="2 3" key="1">
    <citation type="journal article" date="2024" name="Commun. Biol.">
        <title>Comparative genomic analysis of thermophilic fungi reveals convergent evolutionary adaptations and gene losses.</title>
        <authorList>
            <person name="Steindorff A.S."/>
            <person name="Aguilar-Pontes M.V."/>
            <person name="Robinson A.J."/>
            <person name="Andreopoulos B."/>
            <person name="LaButti K."/>
            <person name="Kuo A."/>
            <person name="Mondo S."/>
            <person name="Riley R."/>
            <person name="Otillar R."/>
            <person name="Haridas S."/>
            <person name="Lipzen A."/>
            <person name="Grimwood J."/>
            <person name="Schmutz J."/>
            <person name="Clum A."/>
            <person name="Reid I.D."/>
            <person name="Moisan M.C."/>
            <person name="Butler G."/>
            <person name="Nguyen T.T.M."/>
            <person name="Dewar K."/>
            <person name="Conant G."/>
            <person name="Drula E."/>
            <person name="Henrissat B."/>
            <person name="Hansel C."/>
            <person name="Singer S."/>
            <person name="Hutchinson M.I."/>
            <person name="de Vries R.P."/>
            <person name="Natvig D.O."/>
            <person name="Powell A.J."/>
            <person name="Tsang A."/>
            <person name="Grigoriev I.V."/>
        </authorList>
    </citation>
    <scope>NUCLEOTIDE SEQUENCE [LARGE SCALE GENOMIC DNA]</scope>
    <source>
        <strain evidence="2 3">ATCC 24622</strain>
    </source>
</reference>
<evidence type="ECO:0000256" key="1">
    <source>
        <dbReference type="SAM" id="MobiDB-lite"/>
    </source>
</evidence>
<organism evidence="2 3">
    <name type="scientific">Phialemonium thermophilum</name>
    <dbReference type="NCBI Taxonomy" id="223376"/>
    <lineage>
        <taxon>Eukaryota</taxon>
        <taxon>Fungi</taxon>
        <taxon>Dikarya</taxon>
        <taxon>Ascomycota</taxon>
        <taxon>Pezizomycotina</taxon>
        <taxon>Sordariomycetes</taxon>
        <taxon>Sordariomycetidae</taxon>
        <taxon>Cephalothecales</taxon>
        <taxon>Cephalothecaceae</taxon>
        <taxon>Phialemonium</taxon>
    </lineage>
</organism>
<evidence type="ECO:0000313" key="3">
    <source>
        <dbReference type="Proteomes" id="UP001586593"/>
    </source>
</evidence>
<evidence type="ECO:0000313" key="2">
    <source>
        <dbReference type="EMBL" id="KAL1836446.1"/>
    </source>
</evidence>
<accession>A0ABR3V4V7</accession>
<comment type="caution">
    <text evidence="2">The sequence shown here is derived from an EMBL/GenBank/DDBJ whole genome shotgun (WGS) entry which is preliminary data.</text>
</comment>
<feature type="compositionally biased region" description="Basic and acidic residues" evidence="1">
    <location>
        <begin position="96"/>
        <end position="110"/>
    </location>
</feature>
<protein>
    <submittedName>
        <fullName evidence="2">Uncharacterized protein</fullName>
    </submittedName>
</protein>
<feature type="compositionally biased region" description="Low complexity" evidence="1">
    <location>
        <begin position="81"/>
        <end position="95"/>
    </location>
</feature>
<feature type="region of interest" description="Disordered" evidence="1">
    <location>
        <begin position="1"/>
        <end position="123"/>
    </location>
</feature>
<name>A0ABR3V4V7_9PEZI</name>
<dbReference type="Proteomes" id="UP001586593">
    <property type="component" value="Unassembled WGS sequence"/>
</dbReference>
<feature type="compositionally biased region" description="Basic residues" evidence="1">
    <location>
        <begin position="1"/>
        <end position="11"/>
    </location>
</feature>
<proteinExistence type="predicted"/>
<sequence>MRSRRRGHRRSVGVGRSWVRQRDDDGSRSTSGRRSEGRFRRVDARMPRHSRGQATGIPPNLGTRTSTVCERPVGRPRKSTRAAVARAAAGGIAMARMRDDRRSQRREESSRLGGTTKTKDKQG</sequence>
<gene>
    <name evidence="2" type="ORF">VTK73DRAFT_5059</name>
</gene>
<dbReference type="EMBL" id="JAZHXJ010002838">
    <property type="protein sequence ID" value="KAL1836446.1"/>
    <property type="molecule type" value="Genomic_DNA"/>
</dbReference>
<feature type="compositionally biased region" description="Basic and acidic residues" evidence="1">
    <location>
        <begin position="20"/>
        <end position="46"/>
    </location>
</feature>